<comment type="caution">
    <text evidence="3">The sequence shown here is derived from an EMBL/GenBank/DDBJ whole genome shotgun (WGS) entry which is preliminary data.</text>
</comment>
<dbReference type="EMBL" id="MBFR01000334">
    <property type="protein sequence ID" value="PVU89174.1"/>
    <property type="molecule type" value="Genomic_DNA"/>
</dbReference>
<evidence type="ECO:0000313" key="4">
    <source>
        <dbReference type="Proteomes" id="UP000245383"/>
    </source>
</evidence>
<dbReference type="GO" id="GO:0005524">
    <property type="term" value="F:ATP binding"/>
    <property type="evidence" value="ECO:0007669"/>
    <property type="project" value="InterPro"/>
</dbReference>
<dbReference type="InterPro" id="IPR006083">
    <property type="entry name" value="PRK/URK"/>
</dbReference>
<dbReference type="STRING" id="133385.A0A2T9YA38"/>
<feature type="region of interest" description="Disordered" evidence="1">
    <location>
        <begin position="77"/>
        <end position="98"/>
    </location>
</feature>
<feature type="compositionally biased region" description="Polar residues" evidence="1">
    <location>
        <begin position="81"/>
        <end position="96"/>
    </location>
</feature>
<reference evidence="3 4" key="1">
    <citation type="journal article" date="2018" name="MBio">
        <title>Comparative Genomics Reveals the Core Gene Toolbox for the Fungus-Insect Symbiosis.</title>
        <authorList>
            <person name="Wang Y."/>
            <person name="Stata M."/>
            <person name="Wang W."/>
            <person name="Stajich J.E."/>
            <person name="White M.M."/>
            <person name="Moncalvo J.M."/>
        </authorList>
    </citation>
    <scope>NUCLEOTIDE SEQUENCE [LARGE SCALE GENOMIC DNA]</scope>
    <source>
        <strain evidence="3 4">SWE-8-4</strain>
    </source>
</reference>
<name>A0A2T9YA38_9FUNG</name>
<evidence type="ECO:0000256" key="1">
    <source>
        <dbReference type="SAM" id="MobiDB-lite"/>
    </source>
</evidence>
<dbReference type="GO" id="GO:0016301">
    <property type="term" value="F:kinase activity"/>
    <property type="evidence" value="ECO:0007669"/>
    <property type="project" value="InterPro"/>
</dbReference>
<dbReference type="Gene3D" id="3.40.50.300">
    <property type="entry name" value="P-loop containing nucleotide triphosphate hydrolases"/>
    <property type="match status" value="1"/>
</dbReference>
<feature type="domain" description="Phosphoribulokinase/uridine kinase" evidence="2">
    <location>
        <begin position="9"/>
        <end position="157"/>
    </location>
</feature>
<dbReference type="AlphaFoldDB" id="A0A2T9YA38"/>
<proteinExistence type="predicted"/>
<dbReference type="InterPro" id="IPR027417">
    <property type="entry name" value="P-loop_NTPase"/>
</dbReference>
<gene>
    <name evidence="3" type="ORF">BB561_005505</name>
</gene>
<evidence type="ECO:0000313" key="3">
    <source>
        <dbReference type="EMBL" id="PVU89174.1"/>
    </source>
</evidence>
<evidence type="ECO:0000259" key="2">
    <source>
        <dbReference type="Pfam" id="PF00485"/>
    </source>
</evidence>
<dbReference type="OrthoDB" id="10041966at2759"/>
<accession>A0A2T9YA38</accession>
<dbReference type="PANTHER" id="PTHR10285">
    <property type="entry name" value="URIDINE KINASE"/>
    <property type="match status" value="1"/>
</dbReference>
<keyword evidence="4" id="KW-1185">Reference proteome</keyword>
<organism evidence="3 4">
    <name type="scientific">Smittium simulii</name>
    <dbReference type="NCBI Taxonomy" id="133385"/>
    <lineage>
        <taxon>Eukaryota</taxon>
        <taxon>Fungi</taxon>
        <taxon>Fungi incertae sedis</taxon>
        <taxon>Zoopagomycota</taxon>
        <taxon>Kickxellomycotina</taxon>
        <taxon>Harpellomycetes</taxon>
        <taxon>Harpellales</taxon>
        <taxon>Legeriomycetaceae</taxon>
        <taxon>Smittium</taxon>
    </lineage>
</organism>
<dbReference type="Proteomes" id="UP000245383">
    <property type="component" value="Unassembled WGS sequence"/>
</dbReference>
<sequence length="227" mass="24456">MEQHQKSVILGIGGPSCSGKTTLAQMLARVLGNSCLVHADDYYKQPGDIPVHSSSGLPDYDSPESFDAEAMARAIQSAAAQSTRSPASHDSAQLSPDPSPASALVFQLGISETRVVVVEGISVLSTHKASAPVLSLLSVAVLLDIDYSTALARRQARLTNLDCSPDDFWPDPPEYFETVAWPNYRKYCFPQSSSAIYPFFLSIEQSEPLDSSVEKCLQLIALASNSF</sequence>
<dbReference type="Pfam" id="PF00485">
    <property type="entry name" value="PRK"/>
    <property type="match status" value="1"/>
</dbReference>
<protein>
    <recommendedName>
        <fullName evidence="2">Phosphoribulokinase/uridine kinase domain-containing protein</fullName>
    </recommendedName>
</protein>
<dbReference type="PRINTS" id="PR00988">
    <property type="entry name" value="URIDINKINASE"/>
</dbReference>
<dbReference type="SUPFAM" id="SSF52540">
    <property type="entry name" value="P-loop containing nucleoside triphosphate hydrolases"/>
    <property type="match status" value="1"/>
</dbReference>